<sequence>MKLVRAFLEGMLPETCRARILPMLTARDVAAVEAAWLISGSSAMKKKVRFGSLAGLVSRVPDFLEPMSEEELRLWEGDPLDRLTAKEDKAAEFPHPAQRDGSTNTGSR</sequence>
<comment type="caution">
    <text evidence="2">The sequence shown here is derived from an EMBL/GenBank/DDBJ whole genome shotgun (WGS) entry which is preliminary data.</text>
</comment>
<evidence type="ECO:0000313" key="2">
    <source>
        <dbReference type="EMBL" id="MCZ0962387.1"/>
    </source>
</evidence>
<reference evidence="2" key="1">
    <citation type="submission" date="2022-12" db="EMBL/GenBank/DDBJ databases">
        <title>Paracoccus sp. EF6 isolated from a lake water.</title>
        <authorList>
            <person name="Liu H."/>
        </authorList>
    </citation>
    <scope>NUCLEOTIDE SEQUENCE</scope>
    <source>
        <strain evidence="2">EF6</strain>
    </source>
</reference>
<gene>
    <name evidence="2" type="ORF">OU682_12235</name>
</gene>
<protein>
    <submittedName>
        <fullName evidence="2">Uncharacterized protein</fullName>
    </submittedName>
</protein>
<keyword evidence="3" id="KW-1185">Reference proteome</keyword>
<dbReference type="RefSeq" id="WP_268942410.1">
    <property type="nucleotide sequence ID" value="NZ_JAPTYD010000016.1"/>
</dbReference>
<evidence type="ECO:0000256" key="1">
    <source>
        <dbReference type="SAM" id="MobiDB-lite"/>
    </source>
</evidence>
<evidence type="ECO:0000313" key="3">
    <source>
        <dbReference type="Proteomes" id="UP001149822"/>
    </source>
</evidence>
<dbReference type="Proteomes" id="UP001149822">
    <property type="component" value="Unassembled WGS sequence"/>
</dbReference>
<feature type="region of interest" description="Disordered" evidence="1">
    <location>
        <begin position="86"/>
        <end position="108"/>
    </location>
</feature>
<organism evidence="2 3">
    <name type="scientific">Paracoccus benzoatiresistens</name>
    <dbReference type="NCBI Taxonomy" id="2997341"/>
    <lineage>
        <taxon>Bacteria</taxon>
        <taxon>Pseudomonadati</taxon>
        <taxon>Pseudomonadota</taxon>
        <taxon>Alphaproteobacteria</taxon>
        <taxon>Rhodobacterales</taxon>
        <taxon>Paracoccaceae</taxon>
        <taxon>Paracoccus</taxon>
    </lineage>
</organism>
<dbReference type="EMBL" id="JAPTYD010000016">
    <property type="protein sequence ID" value="MCZ0962387.1"/>
    <property type="molecule type" value="Genomic_DNA"/>
</dbReference>
<accession>A0ABT4J5M9</accession>
<proteinExistence type="predicted"/>
<name>A0ABT4J5M9_9RHOB</name>